<accession>A0A1Z4JEB0</accession>
<dbReference type="InterPro" id="IPR036291">
    <property type="entry name" value="NAD(P)-bd_dom_sf"/>
</dbReference>
<evidence type="ECO:0000256" key="3">
    <source>
        <dbReference type="ARBA" id="ARBA00023027"/>
    </source>
</evidence>
<dbReference type="Pfam" id="PF01370">
    <property type="entry name" value="Epimerase"/>
    <property type="match status" value="1"/>
</dbReference>
<dbReference type="GO" id="GO:0048040">
    <property type="term" value="F:UDP-glucuronate decarboxylase activity"/>
    <property type="evidence" value="ECO:0007669"/>
    <property type="project" value="TreeGrafter"/>
</dbReference>
<dbReference type="Gene3D" id="3.40.50.720">
    <property type="entry name" value="NAD(P)-binding Rossmann-like Domain"/>
    <property type="match status" value="1"/>
</dbReference>
<evidence type="ECO:0000259" key="5">
    <source>
        <dbReference type="Pfam" id="PF01370"/>
    </source>
</evidence>
<protein>
    <submittedName>
        <fullName evidence="6">NAD-dependent epimerase/dehydratase</fullName>
    </submittedName>
</protein>
<proteinExistence type="predicted"/>
<evidence type="ECO:0000256" key="2">
    <source>
        <dbReference type="ARBA" id="ARBA00022793"/>
    </source>
</evidence>
<sequence length="392" mass="43896">MSGSSVGASLNEEKLMTNPTQTRLRTKDIIAQDLDYICGNLTEEFGTMAGKNLLITGGAGFLGYYFVQAVLHWNQKQESAQQIRLTVYDNYSRGVPTWLTDLKDDPTLTLLKHDMTQPLPADMGDFQYIIHAASIASPTFYRRDPIGTMDANVNGLRNLLEYFKNQKDQGKEVGGFLFFSSSEIYGDPTPENIPTPEDYRGNVSCTGPRACYDEAKRYGETLCVNFAQQYGLPIKSARPFNNYGPGLKITDRRLLPDFARDVFSGRDITMLSDGSPKRTFCYSADSITGYYKVLVKGHAGEAYNIGIETPEISVLELAERVVALSKELFGYEGQVIRKVSEDKDYLVDNPVRRCPVIEKARTHLGYNPTIGIEEGLRRSLIWYEGNQEAEDA</sequence>
<feature type="domain" description="NAD-dependent epimerase/dehydratase" evidence="5">
    <location>
        <begin position="54"/>
        <end position="306"/>
    </location>
</feature>
<keyword evidence="3" id="KW-0520">NAD</keyword>
<gene>
    <name evidence="6" type="ORF">NIES2135_18810</name>
</gene>
<dbReference type="Proteomes" id="UP000217895">
    <property type="component" value="Chromosome"/>
</dbReference>
<dbReference type="AlphaFoldDB" id="A0A1Z4JEB0"/>
<organism evidence="6 7">
    <name type="scientific">Leptolyngbya boryana NIES-2135</name>
    <dbReference type="NCBI Taxonomy" id="1973484"/>
    <lineage>
        <taxon>Bacteria</taxon>
        <taxon>Bacillati</taxon>
        <taxon>Cyanobacteriota</taxon>
        <taxon>Cyanophyceae</taxon>
        <taxon>Leptolyngbyales</taxon>
        <taxon>Leptolyngbyaceae</taxon>
        <taxon>Leptolyngbya group</taxon>
        <taxon>Leptolyngbya</taxon>
    </lineage>
</organism>
<dbReference type="InterPro" id="IPR001509">
    <property type="entry name" value="Epimerase_deHydtase"/>
</dbReference>
<evidence type="ECO:0000256" key="4">
    <source>
        <dbReference type="ARBA" id="ARBA00023239"/>
    </source>
</evidence>
<dbReference type="PANTHER" id="PTHR43078">
    <property type="entry name" value="UDP-GLUCURONIC ACID DECARBOXYLASE-RELATED"/>
    <property type="match status" value="1"/>
</dbReference>
<dbReference type="SUPFAM" id="SSF51735">
    <property type="entry name" value="NAD(P)-binding Rossmann-fold domains"/>
    <property type="match status" value="1"/>
</dbReference>
<evidence type="ECO:0000313" key="6">
    <source>
        <dbReference type="EMBL" id="BAY55060.1"/>
    </source>
</evidence>
<dbReference type="EMBL" id="AP018203">
    <property type="protein sequence ID" value="BAY55060.1"/>
    <property type="molecule type" value="Genomic_DNA"/>
</dbReference>
<name>A0A1Z4JEB0_LEPBY</name>
<reference evidence="6 7" key="1">
    <citation type="submission" date="2017-06" db="EMBL/GenBank/DDBJ databases">
        <title>Genome sequencing of cyanobaciteial culture collection at National Institute for Environmental Studies (NIES).</title>
        <authorList>
            <person name="Hirose Y."/>
            <person name="Shimura Y."/>
            <person name="Fujisawa T."/>
            <person name="Nakamura Y."/>
            <person name="Kawachi M."/>
        </authorList>
    </citation>
    <scope>NUCLEOTIDE SEQUENCE [LARGE SCALE GENOMIC DNA]</scope>
    <source>
        <strain evidence="6 7">NIES-2135</strain>
    </source>
</reference>
<dbReference type="GO" id="GO:0005737">
    <property type="term" value="C:cytoplasm"/>
    <property type="evidence" value="ECO:0007669"/>
    <property type="project" value="TreeGrafter"/>
</dbReference>
<dbReference type="GO" id="GO:0070403">
    <property type="term" value="F:NAD+ binding"/>
    <property type="evidence" value="ECO:0007669"/>
    <property type="project" value="InterPro"/>
</dbReference>
<dbReference type="GO" id="GO:0042732">
    <property type="term" value="P:D-xylose metabolic process"/>
    <property type="evidence" value="ECO:0007669"/>
    <property type="project" value="InterPro"/>
</dbReference>
<comment type="cofactor">
    <cofactor evidence="1">
        <name>NAD(+)</name>
        <dbReference type="ChEBI" id="CHEBI:57540"/>
    </cofactor>
</comment>
<evidence type="ECO:0000256" key="1">
    <source>
        <dbReference type="ARBA" id="ARBA00001911"/>
    </source>
</evidence>
<evidence type="ECO:0000313" key="7">
    <source>
        <dbReference type="Proteomes" id="UP000217895"/>
    </source>
</evidence>
<dbReference type="PANTHER" id="PTHR43078:SF6">
    <property type="entry name" value="UDP-GLUCURONIC ACID DECARBOXYLASE 1"/>
    <property type="match status" value="1"/>
</dbReference>
<dbReference type="InterPro" id="IPR044516">
    <property type="entry name" value="UXS-like"/>
</dbReference>
<keyword evidence="7" id="KW-1185">Reference proteome</keyword>
<keyword evidence="4" id="KW-0456">Lyase</keyword>
<keyword evidence="2" id="KW-0210">Decarboxylase</keyword>